<evidence type="ECO:0000313" key="3">
    <source>
        <dbReference type="Proteomes" id="UP001017257"/>
    </source>
</evidence>
<keyword evidence="2" id="KW-0614">Plasmid</keyword>
<evidence type="ECO:0000259" key="1">
    <source>
        <dbReference type="Pfam" id="PF14246"/>
    </source>
</evidence>
<dbReference type="RefSeq" id="WP_173949675.1">
    <property type="nucleotide sequence ID" value="NZ_CP102847.1"/>
</dbReference>
<dbReference type="Pfam" id="PF14246">
    <property type="entry name" value="TetR_C_7"/>
    <property type="match status" value="1"/>
</dbReference>
<protein>
    <submittedName>
        <fullName evidence="2">TetR/AcrR family transcriptional regulator C-terminal domain-containing protein</fullName>
    </submittedName>
</protein>
<dbReference type="EMBL" id="CP102847">
    <property type="protein sequence ID" value="UVF22706.1"/>
    <property type="molecule type" value="Genomic_DNA"/>
</dbReference>
<proteinExistence type="predicted"/>
<dbReference type="SUPFAM" id="SSF48498">
    <property type="entry name" value="Tetracyclin repressor-like, C-terminal domain"/>
    <property type="match status" value="1"/>
</dbReference>
<dbReference type="InterPro" id="IPR039536">
    <property type="entry name" value="TetR_C_Proteobacteria"/>
</dbReference>
<dbReference type="Gene3D" id="1.10.357.10">
    <property type="entry name" value="Tetracycline Repressor, domain 2"/>
    <property type="match status" value="1"/>
</dbReference>
<name>A0ABY5RZP7_9HYPH</name>
<dbReference type="Proteomes" id="UP001017257">
    <property type="component" value="Plasmid pR24_2"/>
</dbReference>
<dbReference type="InterPro" id="IPR036271">
    <property type="entry name" value="Tet_transcr_reg_TetR-rel_C_sf"/>
</dbReference>
<organism evidence="2 3">
    <name type="scientific">Microvirga terrae</name>
    <dbReference type="NCBI Taxonomy" id="2740529"/>
    <lineage>
        <taxon>Bacteria</taxon>
        <taxon>Pseudomonadati</taxon>
        <taxon>Pseudomonadota</taxon>
        <taxon>Alphaproteobacteria</taxon>
        <taxon>Hyphomicrobiales</taxon>
        <taxon>Methylobacteriaceae</taxon>
        <taxon>Microvirga</taxon>
    </lineage>
</organism>
<feature type="domain" description="Transcriptional regulator TetR C-terminal Proteobacteria type" evidence="1">
    <location>
        <begin position="112"/>
        <end position="200"/>
    </location>
</feature>
<reference evidence="2" key="1">
    <citation type="submission" date="2022-08" db="EMBL/GenBank/DDBJ databases">
        <title>Microvirga terrae sp. nov., isolated from soil.</title>
        <authorList>
            <person name="Kim K.H."/>
            <person name="Seo Y.L."/>
            <person name="Kim J.M."/>
            <person name="Lee J.K."/>
            <person name="Han D.M."/>
            <person name="Jeon C.O."/>
        </authorList>
    </citation>
    <scope>NUCLEOTIDE SEQUENCE</scope>
    <source>
        <strain evidence="2">R24</strain>
        <plasmid evidence="2">pR24_2</plasmid>
    </source>
</reference>
<keyword evidence="3" id="KW-1185">Reference proteome</keyword>
<evidence type="ECO:0000313" key="2">
    <source>
        <dbReference type="EMBL" id="UVF22706.1"/>
    </source>
</evidence>
<sequence length="216" mass="23728">MRRPTLRPAQSDNVEPGARTAIMLAAREALADPSNAFESLDRLLDRSGYSEDDVRATFGSMDDLAIALAERNTLVLSQPLLSGMRPGTLADVRDTLIDFGLGAWKEYATTLVGFVRMMMAEGTRNPPLKRRMYEAGPATVMMTLRKFLQEASERGILSIPDSRLYAEHVMGILREPLYQALMLSPATRPEEAAADHVKASLERFVQGCANVGRATA</sequence>
<accession>A0ABY5RZP7</accession>
<gene>
    <name evidence="2" type="ORF">HPT29_028260</name>
</gene>
<geneLocation type="plasmid" evidence="2 3">
    <name>pR24_2</name>
</geneLocation>